<organism evidence="1 2">
    <name type="scientific">Paraglaciecola agarilytica NO2</name>
    <dbReference type="NCBI Taxonomy" id="1125747"/>
    <lineage>
        <taxon>Bacteria</taxon>
        <taxon>Pseudomonadati</taxon>
        <taxon>Pseudomonadota</taxon>
        <taxon>Gammaproteobacteria</taxon>
        <taxon>Alteromonadales</taxon>
        <taxon>Alteromonadaceae</taxon>
        <taxon>Paraglaciecola</taxon>
    </lineage>
</organism>
<name>A0ABQ0IDI1_9ALTE</name>
<reference evidence="1 2" key="1">
    <citation type="journal article" date="2014" name="Environ. Microbiol.">
        <title>Comparative genomics of the marine bacterial genus Glaciecola reveals the high degree of genomic diversity and genomic characteristic for cold adaptation.</title>
        <authorList>
            <person name="Qin Q.L."/>
            <person name="Xie B.B."/>
            <person name="Yu Y."/>
            <person name="Shu Y.L."/>
            <person name="Rong J.C."/>
            <person name="Zhang Y.J."/>
            <person name="Zhao D.L."/>
            <person name="Chen X.L."/>
            <person name="Zhang X.Y."/>
            <person name="Chen B."/>
            <person name="Zhou B.C."/>
            <person name="Zhang Y.Z."/>
        </authorList>
    </citation>
    <scope>NUCLEOTIDE SEQUENCE [LARGE SCALE GENOMIC DNA]</scope>
    <source>
        <strain evidence="1 2">NO2</strain>
    </source>
</reference>
<accession>A0ABQ0IDI1</accession>
<sequence>MPGWLTHQGWVHPRHLTFLQAQKKLHLAAFFQINLLAIKQ</sequence>
<proteinExistence type="predicted"/>
<evidence type="ECO:0000313" key="1">
    <source>
        <dbReference type="EMBL" id="GAC07338.1"/>
    </source>
</evidence>
<comment type="caution">
    <text evidence="1">The sequence shown here is derived from an EMBL/GenBank/DDBJ whole genome shotgun (WGS) entry which is preliminary data.</text>
</comment>
<keyword evidence="2" id="KW-1185">Reference proteome</keyword>
<evidence type="ECO:0000313" key="2">
    <source>
        <dbReference type="Proteomes" id="UP000008372"/>
    </source>
</evidence>
<protein>
    <submittedName>
        <fullName evidence="1">Uncharacterized protein</fullName>
    </submittedName>
</protein>
<gene>
    <name evidence="1" type="ORF">GAGA_4513</name>
</gene>
<dbReference type="Proteomes" id="UP000008372">
    <property type="component" value="Unassembled WGS sequence"/>
</dbReference>
<dbReference type="EMBL" id="BAEK01000082">
    <property type="protein sequence ID" value="GAC07338.1"/>
    <property type="molecule type" value="Genomic_DNA"/>
</dbReference>